<dbReference type="EMBL" id="CAFZ01000115">
    <property type="protein sequence ID" value="CCA71341.1"/>
    <property type="molecule type" value="Genomic_DNA"/>
</dbReference>
<evidence type="ECO:0000256" key="4">
    <source>
        <dbReference type="ARBA" id="ARBA00022807"/>
    </source>
</evidence>
<feature type="active site" evidence="5 6">
    <location>
        <position position="384"/>
    </location>
</feature>
<dbReference type="InterPro" id="IPR038765">
    <property type="entry name" value="Papain-like_cys_pep_sf"/>
</dbReference>
<comment type="caution">
    <text evidence="8">The sequence shown here is derived from an EMBL/GenBank/DDBJ whole genome shotgun (WGS) entry which is preliminary data.</text>
</comment>
<evidence type="ECO:0000256" key="5">
    <source>
        <dbReference type="PIRSR" id="PIRSR622684-1"/>
    </source>
</evidence>
<accession>G4TJ48</accession>
<dbReference type="SUPFAM" id="SSF49758">
    <property type="entry name" value="Calpain large subunit, middle domain (domain III)"/>
    <property type="match status" value="2"/>
</dbReference>
<dbReference type="PANTHER" id="PTHR46143:SF1">
    <property type="entry name" value="CALPAIN-7"/>
    <property type="match status" value="1"/>
</dbReference>
<dbReference type="InterPro" id="IPR051297">
    <property type="entry name" value="PalB/RIM13"/>
</dbReference>
<dbReference type="InParanoid" id="G4TJ48"/>
<dbReference type="Gene3D" id="2.60.120.380">
    <property type="match status" value="2"/>
</dbReference>
<dbReference type="InterPro" id="IPR022682">
    <property type="entry name" value="Calpain_domain_III"/>
</dbReference>
<name>G4TJ48_SERID</name>
<dbReference type="HOGENOM" id="CLU_006770_0_0_1"/>
<dbReference type="InterPro" id="IPR022683">
    <property type="entry name" value="Calpain_III"/>
</dbReference>
<keyword evidence="4 6" id="KW-0788">Thiol protease</keyword>
<dbReference type="eggNOG" id="KOG0045">
    <property type="taxonomic scope" value="Eukaryota"/>
</dbReference>
<evidence type="ECO:0000256" key="1">
    <source>
        <dbReference type="ARBA" id="ARBA00010193"/>
    </source>
</evidence>
<keyword evidence="2 6" id="KW-0645">Protease</keyword>
<feature type="active site" evidence="6">
    <location>
        <position position="217"/>
    </location>
</feature>
<dbReference type="Gene3D" id="1.20.58.80">
    <property type="entry name" value="Phosphotransferase system, lactose/cellobiose-type IIA subunit"/>
    <property type="match status" value="1"/>
</dbReference>
<gene>
    <name evidence="8" type="ORF">PIIN_05280</name>
</gene>
<reference evidence="8 9" key="1">
    <citation type="journal article" date="2011" name="PLoS Pathog.">
        <title>Endophytic Life Strategies Decoded by Genome and Transcriptome Analyses of the Mutualistic Root Symbiont Piriformospora indica.</title>
        <authorList>
            <person name="Zuccaro A."/>
            <person name="Lahrmann U."/>
            <person name="Guldener U."/>
            <person name="Langen G."/>
            <person name="Pfiffi S."/>
            <person name="Biedenkopf D."/>
            <person name="Wong P."/>
            <person name="Samans B."/>
            <person name="Grimm C."/>
            <person name="Basiewicz M."/>
            <person name="Murat C."/>
            <person name="Martin F."/>
            <person name="Kogel K.H."/>
        </authorList>
    </citation>
    <scope>NUCLEOTIDE SEQUENCE [LARGE SCALE GENOMIC DNA]</scope>
    <source>
        <strain evidence="8 9">DSM 11827</strain>
    </source>
</reference>
<proteinExistence type="inferred from homology"/>
<evidence type="ECO:0000256" key="2">
    <source>
        <dbReference type="ARBA" id="ARBA00022670"/>
    </source>
</evidence>
<dbReference type="OMA" id="DSLFLNW"/>
<dbReference type="SUPFAM" id="SSF54001">
    <property type="entry name" value="Cysteine proteinases"/>
    <property type="match status" value="1"/>
</dbReference>
<dbReference type="Proteomes" id="UP000007148">
    <property type="component" value="Unassembled WGS sequence"/>
</dbReference>
<evidence type="ECO:0000313" key="8">
    <source>
        <dbReference type="EMBL" id="CCA71341.1"/>
    </source>
</evidence>
<dbReference type="OrthoDB" id="167576at2759"/>
<protein>
    <recommendedName>
        <fullName evidence="7">Calpain catalytic domain-containing protein</fullName>
    </recommendedName>
</protein>
<dbReference type="PROSITE" id="PS50203">
    <property type="entry name" value="CALPAIN_CAT"/>
    <property type="match status" value="1"/>
</dbReference>
<dbReference type="STRING" id="1109443.G4TJ48"/>
<evidence type="ECO:0000313" key="9">
    <source>
        <dbReference type="Proteomes" id="UP000007148"/>
    </source>
</evidence>
<feature type="domain" description="Calpain catalytic" evidence="7">
    <location>
        <begin position="153"/>
        <end position="464"/>
    </location>
</feature>
<dbReference type="Pfam" id="PF00648">
    <property type="entry name" value="Peptidase_C2"/>
    <property type="match status" value="1"/>
</dbReference>
<dbReference type="AlphaFoldDB" id="G4TJ48"/>
<evidence type="ECO:0000256" key="3">
    <source>
        <dbReference type="ARBA" id="ARBA00022801"/>
    </source>
</evidence>
<evidence type="ECO:0000256" key="6">
    <source>
        <dbReference type="PROSITE-ProRule" id="PRU00239"/>
    </source>
</evidence>
<dbReference type="SMART" id="SM00720">
    <property type="entry name" value="calpain_III"/>
    <property type="match status" value="1"/>
</dbReference>
<dbReference type="GO" id="GO:0006508">
    <property type="term" value="P:proteolysis"/>
    <property type="evidence" value="ECO:0007669"/>
    <property type="project" value="UniProtKB-KW"/>
</dbReference>
<dbReference type="PANTHER" id="PTHR46143">
    <property type="entry name" value="CALPAIN-7"/>
    <property type="match status" value="1"/>
</dbReference>
<dbReference type="SMART" id="SM00230">
    <property type="entry name" value="CysPc"/>
    <property type="match status" value="1"/>
</dbReference>
<dbReference type="PRINTS" id="PR00704">
    <property type="entry name" value="CALPAIN"/>
</dbReference>
<dbReference type="InterPro" id="IPR022684">
    <property type="entry name" value="Calpain_cysteine_protease"/>
</dbReference>
<keyword evidence="9" id="KW-1185">Reference proteome</keyword>
<organism evidence="8 9">
    <name type="scientific">Serendipita indica (strain DSM 11827)</name>
    <name type="common">Root endophyte fungus</name>
    <name type="synonym">Piriformospora indica</name>
    <dbReference type="NCBI Taxonomy" id="1109443"/>
    <lineage>
        <taxon>Eukaryota</taxon>
        <taxon>Fungi</taxon>
        <taxon>Dikarya</taxon>
        <taxon>Basidiomycota</taxon>
        <taxon>Agaricomycotina</taxon>
        <taxon>Agaricomycetes</taxon>
        <taxon>Sebacinales</taxon>
        <taxon>Serendipitaceae</taxon>
        <taxon>Serendipita</taxon>
    </lineage>
</organism>
<keyword evidence="3 6" id="KW-0378">Hydrolase</keyword>
<dbReference type="GO" id="GO:0004198">
    <property type="term" value="F:calcium-dependent cysteine-type endopeptidase activity"/>
    <property type="evidence" value="ECO:0007669"/>
    <property type="project" value="InterPro"/>
</dbReference>
<feature type="active site" evidence="5 6">
    <location>
        <position position="403"/>
    </location>
</feature>
<sequence length="857" mass="95488">MASVARASSSLPRWSKAVHSKKQRSAFILAPSITHYLTTILAKAKKKELETEWNTSFQLYVQAAQAFLKIVNNTSSIDGSTVDGQATRTTADNAMIARDKDERTQARAHASLALERAQKIKRAYPDRVQLVQRNIFSPEEQQAVLESSSIVNGVVCPLWKGYTPSLSVKEDDRTAVEWGLEPGDRWVSKDKVFGPNCPMLDLNMLPYELVQSVVSNCSVVASIIVCWQHHLIHGSSLILDRLFPQAEGDSLRRPIESSNGRYAYKMFLNGVERKVIIDDRMPLRGDLVMSVRSTRRSCLWPSLVEKAYLKINGGYGFKGSDSGVDLRALIGWIPDSYDLQSTAFEREKTWSRISTAFRQGNVLVTFGTAKEIPSHASRPLIPFHAYACIGLEDNEDRMVTIVNPWRSIDANDAHRSEEAFWRIPWDDLSAQACPPSASEMNCPSACLHHLRKWKIARSPGDGILNQQIRIAIDAVTPKTDIWALLSRHTYAQAETELYSALHAFEEDGAEITFNKAENLTFTGHYLNSPHCLLKMTCSDDTKRISLIASLSFPNEADIRDDVPYTLSIMSHAPLEFDTRPPPNMVKQIISYEFNSLYSGGNLLYPTYFDNPQWTLKVPAGPSSSSGKQSAVRLQFHATASKDIPLNIKVYRSAEKRVNDVTEGTVVFDSGTYSYGIACGQVSLLPGNYVVVLSNYVATQHGKGTLEISSERSVELQRAPAEGAGMHTSSLHGNWMPETAAGGPSHGRYWRNPQYEMFLSRSAEVCARLQVTQTRAGALYLPINLSLFQYQETSPPTEVATSGPYRESRYGVRLSRRRLAAGRYLLVPSTHSPGIQGLFEVSVWSDSPISVQYLETTQ</sequence>
<dbReference type="Pfam" id="PF01067">
    <property type="entry name" value="Calpain_III"/>
    <property type="match status" value="1"/>
</dbReference>
<dbReference type="MEROPS" id="C02.029"/>
<dbReference type="Gene3D" id="3.90.70.10">
    <property type="entry name" value="Cysteine proteinases"/>
    <property type="match status" value="1"/>
</dbReference>
<evidence type="ECO:0000259" key="7">
    <source>
        <dbReference type="PROSITE" id="PS50203"/>
    </source>
</evidence>
<dbReference type="InterPro" id="IPR036213">
    <property type="entry name" value="Calpain_III_sf"/>
</dbReference>
<dbReference type="InterPro" id="IPR001300">
    <property type="entry name" value="Peptidase_C2_calpain_cat"/>
</dbReference>
<comment type="similarity">
    <text evidence="1">Belongs to the peptidase C2 family. PalB/RIM13 subfamily.</text>
</comment>